<gene>
    <name evidence="1" type="ORF">LTRI10_LOCUS42755</name>
</gene>
<sequence length="103" mass="11785">MFISSYWGGLLSFIPQSWEENLSWATRKFGNKSVVAMNGRLIWQAMVSHVWRERCMRAFGDQKRSSEDLIRIIKSEVCVLVQDPTELETFWSAGSGPSDLLSP</sequence>
<organism evidence="1 2">
    <name type="scientific">Linum trigynum</name>
    <dbReference type="NCBI Taxonomy" id="586398"/>
    <lineage>
        <taxon>Eukaryota</taxon>
        <taxon>Viridiplantae</taxon>
        <taxon>Streptophyta</taxon>
        <taxon>Embryophyta</taxon>
        <taxon>Tracheophyta</taxon>
        <taxon>Spermatophyta</taxon>
        <taxon>Magnoliopsida</taxon>
        <taxon>eudicotyledons</taxon>
        <taxon>Gunneridae</taxon>
        <taxon>Pentapetalae</taxon>
        <taxon>rosids</taxon>
        <taxon>fabids</taxon>
        <taxon>Malpighiales</taxon>
        <taxon>Linaceae</taxon>
        <taxon>Linum</taxon>
    </lineage>
</organism>
<proteinExistence type="predicted"/>
<evidence type="ECO:0000313" key="2">
    <source>
        <dbReference type="Proteomes" id="UP001497516"/>
    </source>
</evidence>
<protein>
    <submittedName>
        <fullName evidence="1">Uncharacterized protein</fullName>
    </submittedName>
</protein>
<name>A0AAV2FYR5_9ROSI</name>
<dbReference type="AlphaFoldDB" id="A0AAV2FYR5"/>
<accession>A0AAV2FYR5</accession>
<keyword evidence="2" id="KW-1185">Reference proteome</keyword>
<evidence type="ECO:0000313" key="1">
    <source>
        <dbReference type="EMBL" id="CAL1402778.1"/>
    </source>
</evidence>
<reference evidence="1 2" key="1">
    <citation type="submission" date="2024-04" db="EMBL/GenBank/DDBJ databases">
        <authorList>
            <person name="Fracassetti M."/>
        </authorList>
    </citation>
    <scope>NUCLEOTIDE SEQUENCE [LARGE SCALE GENOMIC DNA]</scope>
</reference>
<dbReference type="Proteomes" id="UP001497516">
    <property type="component" value="Chromosome 7"/>
</dbReference>
<dbReference type="EMBL" id="OZ034820">
    <property type="protein sequence ID" value="CAL1402778.1"/>
    <property type="molecule type" value="Genomic_DNA"/>
</dbReference>